<name>A0A2W5YXW8_9BACT</name>
<gene>
    <name evidence="3" type="ORF">DLM65_14920</name>
    <name evidence="2" type="ORF">JF886_10290</name>
</gene>
<dbReference type="Proteomes" id="UP000248724">
    <property type="component" value="Unassembled WGS sequence"/>
</dbReference>
<reference evidence="2 5" key="3">
    <citation type="submission" date="2020-10" db="EMBL/GenBank/DDBJ databases">
        <title>Ca. Dormibacterota MAGs.</title>
        <authorList>
            <person name="Montgomery K."/>
        </authorList>
    </citation>
    <scope>NUCLEOTIDE SEQUENCE [LARGE SCALE GENOMIC DNA]</scope>
    <source>
        <strain evidence="2">SC8812_S17_18</strain>
    </source>
</reference>
<accession>A0A2W5YXW8</accession>
<reference evidence="3 4" key="1">
    <citation type="journal article" date="2017" name="Nature">
        <title>Atmospheric trace gases support primary production in Antarctic desert surface soil.</title>
        <authorList>
            <person name="Ji M."/>
            <person name="Greening C."/>
            <person name="Vanwonterghem I."/>
            <person name="Carere C.R."/>
            <person name="Bay S.K."/>
            <person name="Steen J.A."/>
            <person name="Montgomery K."/>
            <person name="Lines T."/>
            <person name="Beardall J."/>
            <person name="van Dorst J."/>
            <person name="Snape I."/>
            <person name="Stott M.B."/>
            <person name="Hugenholtz P."/>
            <person name="Ferrari B.C."/>
        </authorList>
    </citation>
    <scope>NUCLEOTIDE SEQUENCE [LARGE SCALE GENOMIC DNA]</scope>
    <source>
        <strain evidence="3">RRmetagenome_bin12</strain>
    </source>
</reference>
<reference evidence="3" key="2">
    <citation type="submission" date="2018-05" db="EMBL/GenBank/DDBJ databases">
        <authorList>
            <person name="Ferrari B."/>
        </authorList>
    </citation>
    <scope>NUCLEOTIDE SEQUENCE</scope>
    <source>
        <strain evidence="3">RRmetagenome_bin12</strain>
    </source>
</reference>
<dbReference type="RefSeq" id="WP_337312149.1">
    <property type="nucleotide sequence ID" value="NZ_JAEKNS010000107.1"/>
</dbReference>
<proteinExistence type="predicted"/>
<dbReference type="AlphaFoldDB" id="A0A2W5YXW8"/>
<dbReference type="EMBL" id="QHBU01000282">
    <property type="protein sequence ID" value="PZR77793.1"/>
    <property type="molecule type" value="Genomic_DNA"/>
</dbReference>
<evidence type="ECO:0000313" key="3">
    <source>
        <dbReference type="EMBL" id="PZR77793.1"/>
    </source>
</evidence>
<organism evidence="3 4">
    <name type="scientific">Candidatus Aeolococcus gillhamiae</name>
    <dbReference type="NCBI Taxonomy" id="3127015"/>
    <lineage>
        <taxon>Bacteria</taxon>
        <taxon>Bacillati</taxon>
        <taxon>Candidatus Dormiibacterota</taxon>
        <taxon>Candidatus Dormibacteria</taxon>
        <taxon>Candidatus Aeolococcales</taxon>
        <taxon>Candidatus Aeolococcaceae</taxon>
        <taxon>Candidatus Aeolococcus</taxon>
    </lineage>
</organism>
<protein>
    <submittedName>
        <fullName evidence="3">Uncharacterized protein</fullName>
    </submittedName>
</protein>
<accession>A0A934K3Q5</accession>
<dbReference type="Proteomes" id="UP000606991">
    <property type="component" value="Unassembled WGS sequence"/>
</dbReference>
<feature type="region of interest" description="Disordered" evidence="1">
    <location>
        <begin position="97"/>
        <end position="123"/>
    </location>
</feature>
<evidence type="ECO:0000313" key="5">
    <source>
        <dbReference type="Proteomes" id="UP000606991"/>
    </source>
</evidence>
<evidence type="ECO:0000256" key="1">
    <source>
        <dbReference type="SAM" id="MobiDB-lite"/>
    </source>
</evidence>
<dbReference type="EMBL" id="JAEKNS010000107">
    <property type="protein sequence ID" value="MBJ7595230.1"/>
    <property type="molecule type" value="Genomic_DNA"/>
</dbReference>
<evidence type="ECO:0000313" key="4">
    <source>
        <dbReference type="Proteomes" id="UP000248724"/>
    </source>
</evidence>
<comment type="caution">
    <text evidence="3">The sequence shown here is derived from an EMBL/GenBank/DDBJ whole genome shotgun (WGS) entry which is preliminary data.</text>
</comment>
<evidence type="ECO:0000313" key="2">
    <source>
        <dbReference type="EMBL" id="MBJ7595230.1"/>
    </source>
</evidence>
<feature type="region of interest" description="Disordered" evidence="1">
    <location>
        <begin position="1"/>
        <end position="31"/>
    </location>
</feature>
<sequence>MDRPGFVAQRPFVRPPTRGGEMPPPDHSVRIRDGEREIEVRGNPAFVRQVLDDLPTLMARLRGEAPGRTTISMPAPPPAALLDSAPAEHAVVAEVTRSGHDEAAASHPNGARQGRRSKSAPTTAALEDRVFAVLRGSGRPLAVAAIRQRLDGTEVSGQQVRRLLERAGSSVVVSSERPATYSLR</sequence>